<dbReference type="EMBL" id="BAABME010008760">
    <property type="protein sequence ID" value="GAA0173770.1"/>
    <property type="molecule type" value="Genomic_DNA"/>
</dbReference>
<reference evidence="2 3" key="1">
    <citation type="submission" date="2024-01" db="EMBL/GenBank/DDBJ databases">
        <title>The complete chloroplast genome sequence of Lithospermum erythrorhizon: insights into the phylogenetic relationship among Boraginaceae species and the maternal lineages of purple gromwells.</title>
        <authorList>
            <person name="Okada T."/>
            <person name="Watanabe K."/>
        </authorList>
    </citation>
    <scope>NUCLEOTIDE SEQUENCE [LARGE SCALE GENOMIC DNA]</scope>
</reference>
<feature type="compositionally biased region" description="Low complexity" evidence="1">
    <location>
        <begin position="48"/>
        <end position="60"/>
    </location>
</feature>
<name>A0AAV3RBV8_LITER</name>
<dbReference type="PANTHER" id="PTHR33912:SF3">
    <property type="entry name" value="OS01G0939400 PROTEIN"/>
    <property type="match status" value="1"/>
</dbReference>
<organism evidence="2 3">
    <name type="scientific">Lithospermum erythrorhizon</name>
    <name type="common">Purple gromwell</name>
    <name type="synonym">Lithospermum officinale var. erythrorhizon</name>
    <dbReference type="NCBI Taxonomy" id="34254"/>
    <lineage>
        <taxon>Eukaryota</taxon>
        <taxon>Viridiplantae</taxon>
        <taxon>Streptophyta</taxon>
        <taxon>Embryophyta</taxon>
        <taxon>Tracheophyta</taxon>
        <taxon>Spermatophyta</taxon>
        <taxon>Magnoliopsida</taxon>
        <taxon>eudicotyledons</taxon>
        <taxon>Gunneridae</taxon>
        <taxon>Pentapetalae</taxon>
        <taxon>asterids</taxon>
        <taxon>lamiids</taxon>
        <taxon>Boraginales</taxon>
        <taxon>Boraginaceae</taxon>
        <taxon>Boraginoideae</taxon>
        <taxon>Lithospermeae</taxon>
        <taxon>Lithospermum</taxon>
    </lineage>
</organism>
<comment type="caution">
    <text evidence="2">The sequence shown here is derived from an EMBL/GenBank/DDBJ whole genome shotgun (WGS) entry which is preliminary data.</text>
</comment>
<evidence type="ECO:0000313" key="3">
    <source>
        <dbReference type="Proteomes" id="UP001454036"/>
    </source>
</evidence>
<evidence type="ECO:0000313" key="2">
    <source>
        <dbReference type="EMBL" id="GAA0173770.1"/>
    </source>
</evidence>
<gene>
    <name evidence="2" type="ORF">LIER_27318</name>
</gene>
<dbReference type="Proteomes" id="UP001454036">
    <property type="component" value="Unassembled WGS sequence"/>
</dbReference>
<sequence length="152" mass="16441">MSLVDYASSDEEDLNETKQENEPRLLIHKSSGSSLTKQREGVSSSPQPLDLRLPDASLLLNSPSMPSHMLQPSDHASRVAVAMANAPRKRDLKGPSSSYPRSKVPKGVLPHPKSVPDTAGGLLVPPQLTGRRNVVTEDISKLFVKKHVDSSS</sequence>
<accession>A0AAV3RBV8</accession>
<dbReference type="AlphaFoldDB" id="A0AAV3RBV8"/>
<dbReference type="InterPro" id="IPR040381">
    <property type="entry name" value="At4g14450-like"/>
</dbReference>
<feature type="compositionally biased region" description="Basic and acidic residues" evidence="1">
    <location>
        <begin position="15"/>
        <end position="25"/>
    </location>
</feature>
<dbReference type="PANTHER" id="PTHR33912">
    <property type="entry name" value="OS01G0939400 PROTEIN"/>
    <property type="match status" value="1"/>
</dbReference>
<protein>
    <submittedName>
        <fullName evidence="2">Uncharacterized protein</fullName>
    </submittedName>
</protein>
<evidence type="ECO:0000256" key="1">
    <source>
        <dbReference type="SAM" id="MobiDB-lite"/>
    </source>
</evidence>
<keyword evidence="3" id="KW-1185">Reference proteome</keyword>
<proteinExistence type="predicted"/>
<feature type="compositionally biased region" description="Polar residues" evidence="1">
    <location>
        <begin position="30"/>
        <end position="47"/>
    </location>
</feature>
<feature type="region of interest" description="Disordered" evidence="1">
    <location>
        <begin position="1"/>
        <end position="126"/>
    </location>
</feature>